<dbReference type="PROSITE" id="PS51257">
    <property type="entry name" value="PROKAR_LIPOPROTEIN"/>
    <property type="match status" value="1"/>
</dbReference>
<dbReference type="RefSeq" id="WP_111525489.1">
    <property type="nucleotide sequence ID" value="NZ_CP032364.1"/>
</dbReference>
<proteinExistence type="predicted"/>
<evidence type="ECO:0000259" key="2">
    <source>
        <dbReference type="Pfam" id="PF16472"/>
    </source>
</evidence>
<organism evidence="3 4">
    <name type="scientific">Lachnoanaerobaculum umeaense</name>
    <dbReference type="NCBI Taxonomy" id="617123"/>
    <lineage>
        <taxon>Bacteria</taxon>
        <taxon>Bacillati</taxon>
        <taxon>Bacillota</taxon>
        <taxon>Clostridia</taxon>
        <taxon>Lachnospirales</taxon>
        <taxon>Lachnospiraceae</taxon>
        <taxon>Lachnoanaerobaculum</taxon>
    </lineage>
</organism>
<sequence>MKKINLFKKSIIHLISIVSVCMLFTGCTVGKSSNTDKREERTSKSEKNKKKADNIGEDNKVEDKEEVKELKNTAVNDGNLVGNIICYARMVDNGVDYYFRNPEDQDRIYTVDMGRNVRRISENIFMKDMHIFDGYIYYANTYTGEQKNIDFTDRNIYRYSIATGENTRLTNLNFANGDDAWLSLNSLVDNYCYFSYSNGQDGIYHIAKVRIDGENLTELFTIPAGQNVGNPNLSVVDRRYLYFLTKEGLNCYDMETKQNSVVIPKFDCQNYIIYDGTLYYTEEDPYLRSSDLTGGNQKIVYDGSGIGFKVDSVQFNIYENTLYVLEKSYEEKKGSLKRMNIDGSNVFDIADNIKWFNIVNGNVFLRYWDGKISTDTELFTYNIAENTPIVNLVNFGIAKMKAEAAVPSVQETKTYKDDDYYMDKYSPVIAEWREVMSTGSLLDSPVYVDYISDIPDYTVKYSFVDLNNNGSKEMIVSEGEYIYAIYTLQNGTPITVETAFPRCSVHIIVGGSIYTETDIMGVHTRTIEELDENDNIVKTVDASHSEDGDTMKYFISNEEVSESDYYTLCMRYGIDMYYKDNLDKKYQGSRSF</sequence>
<dbReference type="Pfam" id="PF16472">
    <property type="entry name" value="DUF5050"/>
    <property type="match status" value="1"/>
</dbReference>
<feature type="domain" description="Prolow-density lipoprotein receptor-related protein 1-like beta-propeller" evidence="2">
    <location>
        <begin position="80"/>
        <end position="368"/>
    </location>
</feature>
<dbReference type="SUPFAM" id="SSF69304">
    <property type="entry name" value="Tricorn protease N-terminal domain"/>
    <property type="match status" value="1"/>
</dbReference>
<dbReference type="InterPro" id="IPR032485">
    <property type="entry name" value="LRP1-like_beta_prop"/>
</dbReference>
<evidence type="ECO:0000256" key="1">
    <source>
        <dbReference type="SAM" id="MobiDB-lite"/>
    </source>
</evidence>
<protein>
    <submittedName>
        <fullName evidence="3">DUF5050 domain-containing protein</fullName>
    </submittedName>
</protein>
<keyword evidence="4" id="KW-1185">Reference proteome</keyword>
<reference evidence="3 4" key="1">
    <citation type="submission" date="2018-09" db="EMBL/GenBank/DDBJ databases">
        <title>Genome sequencing of Lachnoanaerobaculum umeaense DSM 23576.</title>
        <authorList>
            <person name="Kook J.-K."/>
            <person name="Park S.-N."/>
            <person name="Lim Y.K."/>
        </authorList>
    </citation>
    <scope>NUCLEOTIDE SEQUENCE [LARGE SCALE GENOMIC DNA]</scope>
    <source>
        <strain evidence="4">DSM 23576 \ CCUG 58757</strain>
    </source>
</reference>
<dbReference type="KEGG" id="lua:D4A81_08495"/>
<name>A0A385Q2X2_9FIRM</name>
<gene>
    <name evidence="3" type="ORF">D4A81_08495</name>
</gene>
<feature type="region of interest" description="Disordered" evidence="1">
    <location>
        <begin position="31"/>
        <end position="63"/>
    </location>
</feature>
<dbReference type="OrthoDB" id="9813214at2"/>
<dbReference type="AlphaFoldDB" id="A0A385Q2X2"/>
<feature type="compositionally biased region" description="Basic and acidic residues" evidence="1">
    <location>
        <begin position="34"/>
        <end position="63"/>
    </location>
</feature>
<accession>A0A385Q2X2</accession>
<evidence type="ECO:0000313" key="4">
    <source>
        <dbReference type="Proteomes" id="UP000265562"/>
    </source>
</evidence>
<evidence type="ECO:0000313" key="3">
    <source>
        <dbReference type="EMBL" id="AYA99974.1"/>
    </source>
</evidence>
<dbReference type="EMBL" id="CP032364">
    <property type="protein sequence ID" value="AYA99974.1"/>
    <property type="molecule type" value="Genomic_DNA"/>
</dbReference>
<dbReference type="Proteomes" id="UP000265562">
    <property type="component" value="Chromosome"/>
</dbReference>